<comment type="catalytic activity">
    <reaction evidence="1 5">
        <text>uridine(55) in tRNA = pseudouridine(55) in tRNA</text>
        <dbReference type="Rhea" id="RHEA:42532"/>
        <dbReference type="Rhea" id="RHEA-COMP:10101"/>
        <dbReference type="Rhea" id="RHEA-COMP:10102"/>
        <dbReference type="ChEBI" id="CHEBI:65314"/>
        <dbReference type="ChEBI" id="CHEBI:65315"/>
        <dbReference type="EC" id="5.4.99.25"/>
    </reaction>
</comment>
<dbReference type="PANTHER" id="PTHR13767:SF2">
    <property type="entry name" value="PSEUDOURIDYLATE SYNTHASE TRUB1"/>
    <property type="match status" value="1"/>
</dbReference>
<dbReference type="NCBIfam" id="TIGR00431">
    <property type="entry name" value="TruB"/>
    <property type="match status" value="1"/>
</dbReference>
<dbReference type="Gene3D" id="3.30.2350.10">
    <property type="entry name" value="Pseudouridine synthase"/>
    <property type="match status" value="1"/>
</dbReference>
<sequence>MDGILLMNKPQNFTSFDVVAKLRGILKTKKLGHAGTLDPMATGVLPVFVGSATKACNLLPDSDKTYIASLRLGITTDTQDIWGKVTAARPHSVTAAQFRAAAARFAGEITQLTPMYSAVKVDGQRLYDIARKGGEVERPTRTIYIHSLAVLNEDEQAGEYTIEVSCSKGTYIRTLCSDIGESLGCGAAMTSLVRTKAAGFTLNDCLTFDDVQRLMEEGALSEQLIDVERAFMSLPSVRLSEEDTRRFKNGVKLDISALTVPLTEDNIRVYGFNEEFIGLGYIEQDTQLLRVRSFFENNMYKK</sequence>
<keyword evidence="4 5" id="KW-0413">Isomerase</keyword>
<organism evidence="9 10">
    <name type="scientific">Acetanaerobacterium elongatum</name>
    <dbReference type="NCBI Taxonomy" id="258515"/>
    <lineage>
        <taxon>Bacteria</taxon>
        <taxon>Bacillati</taxon>
        <taxon>Bacillota</taxon>
        <taxon>Clostridia</taxon>
        <taxon>Eubacteriales</taxon>
        <taxon>Oscillospiraceae</taxon>
        <taxon>Acetanaerobacterium</taxon>
    </lineage>
</organism>
<dbReference type="SUPFAM" id="SSF55120">
    <property type="entry name" value="Pseudouridine synthase"/>
    <property type="match status" value="1"/>
</dbReference>
<feature type="domain" description="tRNA pseudouridine synthase II TruB subfamily 1 C-terminal" evidence="7">
    <location>
        <begin position="235"/>
        <end position="288"/>
    </location>
</feature>
<comment type="function">
    <text evidence="5">Responsible for synthesis of pseudouridine from uracil-55 in the psi GC loop of transfer RNAs.</text>
</comment>
<keyword evidence="3 5" id="KW-0819">tRNA processing</keyword>
<dbReference type="Proteomes" id="UP000199182">
    <property type="component" value="Unassembled WGS sequence"/>
</dbReference>
<evidence type="ECO:0000259" key="7">
    <source>
        <dbReference type="Pfam" id="PF09157"/>
    </source>
</evidence>
<evidence type="ECO:0000256" key="5">
    <source>
        <dbReference type="HAMAP-Rule" id="MF_01080"/>
    </source>
</evidence>
<feature type="domain" description="tRNA pseudouridylate synthase B C-terminal" evidence="8">
    <location>
        <begin position="173"/>
        <end position="230"/>
    </location>
</feature>
<dbReference type="RefSeq" id="WP_092638423.1">
    <property type="nucleotide sequence ID" value="NZ_FNID01000006.1"/>
</dbReference>
<evidence type="ECO:0000256" key="3">
    <source>
        <dbReference type="ARBA" id="ARBA00022694"/>
    </source>
</evidence>
<dbReference type="PANTHER" id="PTHR13767">
    <property type="entry name" value="TRNA-PSEUDOURIDINE SYNTHASE"/>
    <property type="match status" value="1"/>
</dbReference>
<dbReference type="InterPro" id="IPR032819">
    <property type="entry name" value="TruB_C"/>
</dbReference>
<dbReference type="AlphaFoldDB" id="A0A1G9WNE3"/>
<dbReference type="InterPro" id="IPR014780">
    <property type="entry name" value="tRNA_psdUridine_synth_TruB"/>
</dbReference>
<dbReference type="InterPro" id="IPR015240">
    <property type="entry name" value="tRNA_sdUridine_synth_fam1_C"/>
</dbReference>
<keyword evidence="10" id="KW-1185">Reference proteome</keyword>
<comment type="similarity">
    <text evidence="2 5">Belongs to the pseudouridine synthase TruB family. Type 1 subfamily.</text>
</comment>
<dbReference type="EMBL" id="FNID01000006">
    <property type="protein sequence ID" value="SDM86010.1"/>
    <property type="molecule type" value="Genomic_DNA"/>
</dbReference>
<feature type="active site" description="Nucleophile" evidence="5">
    <location>
        <position position="38"/>
    </location>
</feature>
<dbReference type="HAMAP" id="MF_01080">
    <property type="entry name" value="TruB_bact"/>
    <property type="match status" value="1"/>
</dbReference>
<feature type="domain" description="Pseudouridine synthase II N-terminal" evidence="6">
    <location>
        <begin position="23"/>
        <end position="172"/>
    </location>
</feature>
<dbReference type="Pfam" id="PF01509">
    <property type="entry name" value="TruB_N"/>
    <property type="match status" value="1"/>
</dbReference>
<protein>
    <recommendedName>
        <fullName evidence="5">tRNA pseudouridine synthase B</fullName>
        <ecNumber evidence="5">5.4.99.25</ecNumber>
    </recommendedName>
    <alternativeName>
        <fullName evidence="5">tRNA pseudouridine(55) synthase</fullName>
        <shortName evidence="5">Psi55 synthase</shortName>
    </alternativeName>
    <alternativeName>
        <fullName evidence="5">tRNA pseudouridylate synthase</fullName>
    </alternativeName>
    <alternativeName>
        <fullName evidence="5">tRNA-uridine isomerase</fullName>
    </alternativeName>
</protein>
<dbReference type="Gene3D" id="2.30.130.10">
    <property type="entry name" value="PUA domain"/>
    <property type="match status" value="1"/>
</dbReference>
<reference evidence="9 10" key="1">
    <citation type="submission" date="2016-10" db="EMBL/GenBank/DDBJ databases">
        <authorList>
            <person name="de Groot N.N."/>
        </authorList>
    </citation>
    <scope>NUCLEOTIDE SEQUENCE [LARGE SCALE GENOMIC DNA]</scope>
    <source>
        <strain evidence="9 10">CGMCC 1.5012</strain>
    </source>
</reference>
<evidence type="ECO:0000256" key="4">
    <source>
        <dbReference type="ARBA" id="ARBA00023235"/>
    </source>
</evidence>
<dbReference type="STRING" id="258515.SAMN05192585_10669"/>
<proteinExistence type="inferred from homology"/>
<evidence type="ECO:0000256" key="2">
    <source>
        <dbReference type="ARBA" id="ARBA00005642"/>
    </source>
</evidence>
<evidence type="ECO:0000313" key="10">
    <source>
        <dbReference type="Proteomes" id="UP000199182"/>
    </source>
</evidence>
<evidence type="ECO:0000259" key="6">
    <source>
        <dbReference type="Pfam" id="PF01509"/>
    </source>
</evidence>
<name>A0A1G9WNE3_9FIRM</name>
<evidence type="ECO:0000313" key="9">
    <source>
        <dbReference type="EMBL" id="SDM86010.1"/>
    </source>
</evidence>
<dbReference type="GO" id="GO:0031119">
    <property type="term" value="P:tRNA pseudouridine synthesis"/>
    <property type="evidence" value="ECO:0007669"/>
    <property type="project" value="UniProtKB-UniRule"/>
</dbReference>
<dbReference type="GO" id="GO:0160148">
    <property type="term" value="F:tRNA pseudouridine(55) synthase activity"/>
    <property type="evidence" value="ECO:0007669"/>
    <property type="project" value="UniProtKB-EC"/>
</dbReference>
<evidence type="ECO:0000256" key="1">
    <source>
        <dbReference type="ARBA" id="ARBA00000385"/>
    </source>
</evidence>
<accession>A0A1G9WNE3</accession>
<gene>
    <name evidence="5" type="primary">truB</name>
    <name evidence="9" type="ORF">SAMN05192585_10669</name>
</gene>
<dbReference type="Pfam" id="PF09157">
    <property type="entry name" value="TruB-C_2"/>
    <property type="match status" value="1"/>
</dbReference>
<dbReference type="CDD" id="cd02573">
    <property type="entry name" value="PseudoU_synth_EcTruB"/>
    <property type="match status" value="1"/>
</dbReference>
<dbReference type="Pfam" id="PF16198">
    <property type="entry name" value="TruB_C_2"/>
    <property type="match status" value="1"/>
</dbReference>
<dbReference type="EC" id="5.4.99.25" evidence="5"/>
<evidence type="ECO:0000259" key="8">
    <source>
        <dbReference type="Pfam" id="PF16198"/>
    </source>
</evidence>
<dbReference type="InterPro" id="IPR020103">
    <property type="entry name" value="PsdUridine_synth_cat_dom_sf"/>
</dbReference>
<dbReference type="GO" id="GO:1990481">
    <property type="term" value="P:mRNA pseudouridine synthesis"/>
    <property type="evidence" value="ECO:0007669"/>
    <property type="project" value="TreeGrafter"/>
</dbReference>
<dbReference type="OrthoDB" id="9802309at2"/>
<dbReference type="InterPro" id="IPR002501">
    <property type="entry name" value="PsdUridine_synth_N"/>
</dbReference>
<dbReference type="InterPro" id="IPR036974">
    <property type="entry name" value="PUA_sf"/>
</dbReference>
<dbReference type="GO" id="GO:0003723">
    <property type="term" value="F:RNA binding"/>
    <property type="evidence" value="ECO:0007669"/>
    <property type="project" value="InterPro"/>
</dbReference>